<reference evidence="2 3" key="1">
    <citation type="submission" date="2020-03" db="EMBL/GenBank/DDBJ databases">
        <title>Soil Listeria distribution.</title>
        <authorList>
            <person name="Liao J."/>
            <person name="Wiedmann M."/>
        </authorList>
    </citation>
    <scope>NUCLEOTIDE SEQUENCE [LARGE SCALE GENOMIC DNA]</scope>
    <source>
        <strain evidence="2 3">FSL L7-1554</strain>
    </source>
</reference>
<dbReference type="RefSeq" id="WP_185380965.1">
    <property type="nucleotide sequence ID" value="NZ_JAASTW010000007.1"/>
</dbReference>
<dbReference type="Gene3D" id="3.30.420.10">
    <property type="entry name" value="Ribonuclease H-like superfamily/Ribonuclease H"/>
    <property type="match status" value="1"/>
</dbReference>
<feature type="domain" description="Integrase catalytic" evidence="1">
    <location>
        <begin position="1"/>
        <end position="76"/>
    </location>
</feature>
<name>A0A7X0X798_9LIST</name>
<dbReference type="InterPro" id="IPR001584">
    <property type="entry name" value="Integrase_cat-core"/>
</dbReference>
<accession>A0A7X0X798</accession>
<dbReference type="PROSITE" id="PS50994">
    <property type="entry name" value="INTEGRASE"/>
    <property type="match status" value="1"/>
</dbReference>
<dbReference type="InterPro" id="IPR036397">
    <property type="entry name" value="RNaseH_sf"/>
</dbReference>
<comment type="caution">
    <text evidence="2">The sequence shown here is derived from an EMBL/GenBank/DDBJ whole genome shotgun (WGS) entry which is preliminary data.</text>
</comment>
<dbReference type="SUPFAM" id="SSF53098">
    <property type="entry name" value="Ribonuclease H-like"/>
    <property type="match status" value="1"/>
</dbReference>
<dbReference type="Proteomes" id="UP000561617">
    <property type="component" value="Unassembled WGS sequence"/>
</dbReference>
<dbReference type="GO" id="GO:0015074">
    <property type="term" value="P:DNA integration"/>
    <property type="evidence" value="ECO:0007669"/>
    <property type="project" value="InterPro"/>
</dbReference>
<organism evidence="2 3">
    <name type="scientific">Listeria immobilis</name>
    <dbReference type="NCBI Taxonomy" id="2713502"/>
    <lineage>
        <taxon>Bacteria</taxon>
        <taxon>Bacillati</taxon>
        <taxon>Bacillota</taxon>
        <taxon>Bacilli</taxon>
        <taxon>Bacillales</taxon>
        <taxon>Listeriaceae</taxon>
        <taxon>Listeria</taxon>
    </lineage>
</organism>
<evidence type="ECO:0000259" key="1">
    <source>
        <dbReference type="PROSITE" id="PS50994"/>
    </source>
</evidence>
<dbReference type="InterPro" id="IPR012337">
    <property type="entry name" value="RNaseH-like_sf"/>
</dbReference>
<dbReference type="AlphaFoldDB" id="A0A7X0X798"/>
<sequence>MIKGITYLKTRPYSPWQNGIVERSHRIDGERFYHRQKFRSLEELIRKNQRYQNRYNNIEKQKHHFQSPNQVMKAYFQQLHSNMVS</sequence>
<dbReference type="EMBL" id="JAASTW010000007">
    <property type="protein sequence ID" value="MBC1488845.1"/>
    <property type="molecule type" value="Genomic_DNA"/>
</dbReference>
<proteinExistence type="predicted"/>
<dbReference type="GO" id="GO:0003676">
    <property type="term" value="F:nucleic acid binding"/>
    <property type="evidence" value="ECO:0007669"/>
    <property type="project" value="InterPro"/>
</dbReference>
<evidence type="ECO:0000313" key="2">
    <source>
        <dbReference type="EMBL" id="MBC1488845.1"/>
    </source>
</evidence>
<evidence type="ECO:0000313" key="3">
    <source>
        <dbReference type="Proteomes" id="UP000561617"/>
    </source>
</evidence>
<protein>
    <submittedName>
        <fullName evidence="2">Transposase</fullName>
    </submittedName>
</protein>
<gene>
    <name evidence="2" type="ORF">HCJ38_07430</name>
</gene>
<dbReference type="Pfam" id="PF13683">
    <property type="entry name" value="rve_3"/>
    <property type="match status" value="1"/>
</dbReference>